<gene>
    <name evidence="2" type="ORF">L207DRAFT_505180</name>
</gene>
<feature type="signal peptide" evidence="1">
    <location>
        <begin position="1"/>
        <end position="16"/>
    </location>
</feature>
<organism evidence="2 3">
    <name type="scientific">Hyaloscypha variabilis (strain UAMH 11265 / GT02V1 / F)</name>
    <name type="common">Meliniomyces variabilis</name>
    <dbReference type="NCBI Taxonomy" id="1149755"/>
    <lineage>
        <taxon>Eukaryota</taxon>
        <taxon>Fungi</taxon>
        <taxon>Dikarya</taxon>
        <taxon>Ascomycota</taxon>
        <taxon>Pezizomycotina</taxon>
        <taxon>Leotiomycetes</taxon>
        <taxon>Helotiales</taxon>
        <taxon>Hyaloscyphaceae</taxon>
        <taxon>Hyaloscypha</taxon>
        <taxon>Hyaloscypha variabilis</taxon>
    </lineage>
</organism>
<evidence type="ECO:0000256" key="1">
    <source>
        <dbReference type="SAM" id="SignalP"/>
    </source>
</evidence>
<reference evidence="2 3" key="1">
    <citation type="submission" date="2016-04" db="EMBL/GenBank/DDBJ databases">
        <title>A degradative enzymes factory behind the ericoid mycorrhizal symbiosis.</title>
        <authorList>
            <consortium name="DOE Joint Genome Institute"/>
            <person name="Martino E."/>
            <person name="Morin E."/>
            <person name="Grelet G."/>
            <person name="Kuo A."/>
            <person name="Kohler A."/>
            <person name="Daghino S."/>
            <person name="Barry K."/>
            <person name="Choi C."/>
            <person name="Cichocki N."/>
            <person name="Clum A."/>
            <person name="Copeland A."/>
            <person name="Hainaut M."/>
            <person name="Haridas S."/>
            <person name="Labutti K."/>
            <person name="Lindquist E."/>
            <person name="Lipzen A."/>
            <person name="Khouja H.-R."/>
            <person name="Murat C."/>
            <person name="Ohm R."/>
            <person name="Olson A."/>
            <person name="Spatafora J."/>
            <person name="Veneault-Fourrey C."/>
            <person name="Henrissat B."/>
            <person name="Grigoriev I."/>
            <person name="Martin F."/>
            <person name="Perotto S."/>
        </authorList>
    </citation>
    <scope>NUCLEOTIDE SEQUENCE [LARGE SCALE GENOMIC DNA]</scope>
    <source>
        <strain evidence="2 3">F</strain>
    </source>
</reference>
<dbReference type="EMBL" id="KZ613937">
    <property type="protein sequence ID" value="PMD48121.1"/>
    <property type="molecule type" value="Genomic_DNA"/>
</dbReference>
<evidence type="ECO:0000313" key="3">
    <source>
        <dbReference type="Proteomes" id="UP000235786"/>
    </source>
</evidence>
<feature type="chain" id="PRO_5014329647" evidence="1">
    <location>
        <begin position="17"/>
        <end position="57"/>
    </location>
</feature>
<sequence length="57" mass="6126">MKLLFIYIIGLSVALAAPAANVARAPVDLDPNVVKDATSLEEIQLLDYLDEGIAWGK</sequence>
<dbReference type="Proteomes" id="UP000235786">
    <property type="component" value="Unassembled WGS sequence"/>
</dbReference>
<proteinExistence type="predicted"/>
<evidence type="ECO:0000313" key="2">
    <source>
        <dbReference type="EMBL" id="PMD48121.1"/>
    </source>
</evidence>
<keyword evidence="1" id="KW-0732">Signal</keyword>
<name>A0A2J6SBI3_HYAVF</name>
<keyword evidence="3" id="KW-1185">Reference proteome</keyword>
<dbReference type="OrthoDB" id="10379447at2759"/>
<dbReference type="AlphaFoldDB" id="A0A2J6SBI3"/>
<accession>A0A2J6SBI3</accession>
<protein>
    <submittedName>
        <fullName evidence="2">Uncharacterized protein</fullName>
    </submittedName>
</protein>